<dbReference type="AlphaFoldDB" id="E9D2N4"/>
<proteinExistence type="predicted"/>
<dbReference type="HOGENOM" id="CLU_1767888_0_0_1"/>
<reference evidence="2" key="2">
    <citation type="submission" date="2010-03" db="EMBL/GenBank/DDBJ databases">
        <title>The genome sequence of Coccidioides posadasii strain Silveira.</title>
        <authorList>
            <consortium name="The Broad Institute Genome Sequencing Center for Infectious Disease"/>
            <person name="Neafsey D."/>
            <person name="Orbach M."/>
            <person name="Henn M.R."/>
            <person name="Cole G.T."/>
            <person name="Galgiani J."/>
            <person name="Gardner M.J."/>
            <person name="Kirkland T.N."/>
            <person name="Taylor J.W."/>
            <person name="Young S.K."/>
            <person name="Zeng Q."/>
            <person name="Koehrsen M."/>
            <person name="Alvarado L."/>
            <person name="Berlin A."/>
            <person name="Borenstein D."/>
            <person name="Chapman S.B."/>
            <person name="Chen Z."/>
            <person name="Engels R."/>
            <person name="Freedman E."/>
            <person name="Gellesch M."/>
            <person name="Goldberg J."/>
            <person name="Griggs A."/>
            <person name="Gujja S."/>
            <person name="Heilman E."/>
            <person name="Heiman D."/>
            <person name="Howarth C."/>
            <person name="Jen D."/>
            <person name="Larson L."/>
            <person name="Mehta T."/>
            <person name="Neiman D."/>
            <person name="Park D."/>
            <person name="Pearson M."/>
            <person name="Richards J."/>
            <person name="Roberts A."/>
            <person name="Saif S."/>
            <person name="Shea T."/>
            <person name="Shenoy N."/>
            <person name="Sisk P."/>
            <person name="Stolte C."/>
            <person name="Sykes S."/>
            <person name="Walk T."/>
            <person name="White J."/>
            <person name="Yandava C."/>
            <person name="Haas B."/>
            <person name="Nusbaum C."/>
            <person name="Birren B."/>
        </authorList>
    </citation>
    <scope>NUCLEOTIDE SEQUENCE [LARGE SCALE GENOMIC DNA]</scope>
    <source>
        <strain evidence="2">RMSCC 757 / Silveira</strain>
    </source>
</reference>
<dbReference type="VEuPathDB" id="FungiDB:CPSG_03832"/>
<evidence type="ECO:0000313" key="2">
    <source>
        <dbReference type="Proteomes" id="UP000002497"/>
    </source>
</evidence>
<dbReference type="EMBL" id="GL636490">
    <property type="protein sequence ID" value="EFW19448.1"/>
    <property type="molecule type" value="Genomic_DNA"/>
</dbReference>
<keyword evidence="2" id="KW-1185">Reference proteome</keyword>
<accession>E9D2N4</accession>
<name>E9D2N4_COCPS</name>
<dbReference type="Proteomes" id="UP000002497">
    <property type="component" value="Unassembled WGS sequence"/>
</dbReference>
<protein>
    <submittedName>
        <fullName evidence="1">Uncharacterized protein</fullName>
    </submittedName>
</protein>
<gene>
    <name evidence="1" type="ORF">CPSG_03832</name>
</gene>
<reference evidence="2" key="1">
    <citation type="journal article" date="2010" name="Genome Res.">
        <title>Population genomic sequencing of Coccidioides fungi reveals recent hybridization and transposon control.</title>
        <authorList>
            <person name="Neafsey D.E."/>
            <person name="Barker B.M."/>
            <person name="Sharpton T.J."/>
            <person name="Stajich J.E."/>
            <person name="Park D.J."/>
            <person name="Whiston E."/>
            <person name="Hung C.-Y."/>
            <person name="McMahan C."/>
            <person name="White J."/>
            <person name="Sykes S."/>
            <person name="Heiman D."/>
            <person name="Young S."/>
            <person name="Zeng Q."/>
            <person name="Abouelleil A."/>
            <person name="Aftuck L."/>
            <person name="Bessette D."/>
            <person name="Brown A."/>
            <person name="FitzGerald M."/>
            <person name="Lui A."/>
            <person name="Macdonald J.P."/>
            <person name="Priest M."/>
            <person name="Orbach M.J."/>
            <person name="Galgiani J.N."/>
            <person name="Kirkland T.N."/>
            <person name="Cole G.T."/>
            <person name="Birren B.W."/>
            <person name="Henn M.R."/>
            <person name="Taylor J.W."/>
            <person name="Rounsley S.D."/>
        </authorList>
    </citation>
    <scope>NUCLEOTIDE SEQUENCE [LARGE SCALE GENOMIC DNA]</scope>
    <source>
        <strain evidence="2">RMSCC 757 / Silveira</strain>
    </source>
</reference>
<sequence length="147" mass="16496">MRINLHVCLALSRRPCGSATMVHGDARFLRCLKWPRASQRGRIRLTASVASEDPVSLLMSHRVLPLIVVSITGLGTQAFQTHSRDKYVMPKILSFFVLYCKVRYRMVTEYGVRSHITSPTQSYGYRPKICAPAGPSHLPEKLRPSSG</sequence>
<evidence type="ECO:0000313" key="1">
    <source>
        <dbReference type="EMBL" id="EFW19448.1"/>
    </source>
</evidence>
<organism evidence="2">
    <name type="scientific">Coccidioides posadasii (strain RMSCC 757 / Silveira)</name>
    <name type="common">Valley fever fungus</name>
    <dbReference type="NCBI Taxonomy" id="443226"/>
    <lineage>
        <taxon>Eukaryota</taxon>
        <taxon>Fungi</taxon>
        <taxon>Dikarya</taxon>
        <taxon>Ascomycota</taxon>
        <taxon>Pezizomycotina</taxon>
        <taxon>Eurotiomycetes</taxon>
        <taxon>Eurotiomycetidae</taxon>
        <taxon>Onygenales</taxon>
        <taxon>Onygenaceae</taxon>
        <taxon>Coccidioides</taxon>
    </lineage>
</organism>